<dbReference type="RefSeq" id="XP_066705327.1">
    <property type="nucleotide sequence ID" value="XM_066836434.1"/>
</dbReference>
<reference evidence="1 2" key="1">
    <citation type="submission" date="2023-01" db="EMBL/GenBank/DDBJ databases">
        <title>Analysis of 21 Apiospora genomes using comparative genomics revels a genus with tremendous synthesis potential of carbohydrate active enzymes and secondary metabolites.</title>
        <authorList>
            <person name="Sorensen T."/>
        </authorList>
    </citation>
    <scope>NUCLEOTIDE SEQUENCE [LARGE SCALE GENOMIC DNA]</scope>
    <source>
        <strain evidence="1 2">CBS 24483</strain>
    </source>
</reference>
<evidence type="ECO:0000313" key="2">
    <source>
        <dbReference type="Proteomes" id="UP001391051"/>
    </source>
</evidence>
<evidence type="ECO:0000313" key="1">
    <source>
        <dbReference type="EMBL" id="KAK7965935.1"/>
    </source>
</evidence>
<accession>A0ABR1QTE6</accession>
<proteinExistence type="predicted"/>
<dbReference type="EMBL" id="JAQQWE010000001">
    <property type="protein sequence ID" value="KAK7965935.1"/>
    <property type="molecule type" value="Genomic_DNA"/>
</dbReference>
<protein>
    <submittedName>
        <fullName evidence="1">Uncharacterized protein</fullName>
    </submittedName>
</protein>
<sequence length="326" mass="37934">MREHFTAELRTELGNDARRLLDMMMDWANKWAGVRYRYVTSYAETMPLQHLWGLRFHEKNRTKNKWKAERKALMMGVNRGLIHAPDVEGDALLNLTNWWATEDNGLFERTTEQAGRQAQDARDWGYFVTYQTSPREIMRLRRVREGLQGKRPRLHAYFVWIRDYINVCAFFQGMVADALNYASNRRVKVDDDGYRDVGDYVDFMGSIKQGVDDFLRPYRVFLRRVRAACVRAGLYNRDGSDLAVGVNWATVTLGAADVADIRAVVAVHNTACRAFRVASTRLWKRDDMYPDIEKMSTVFPGKLSEYPRIWGRRIRRTPRGSFPGIS</sequence>
<name>A0ABR1QTE6_9PEZI</name>
<gene>
    <name evidence="1" type="ORF">PG986_000212</name>
</gene>
<organism evidence="1 2">
    <name type="scientific">Apiospora aurea</name>
    <dbReference type="NCBI Taxonomy" id="335848"/>
    <lineage>
        <taxon>Eukaryota</taxon>
        <taxon>Fungi</taxon>
        <taxon>Dikarya</taxon>
        <taxon>Ascomycota</taxon>
        <taxon>Pezizomycotina</taxon>
        <taxon>Sordariomycetes</taxon>
        <taxon>Xylariomycetidae</taxon>
        <taxon>Amphisphaeriales</taxon>
        <taxon>Apiosporaceae</taxon>
        <taxon>Apiospora</taxon>
    </lineage>
</organism>
<dbReference type="Proteomes" id="UP001391051">
    <property type="component" value="Unassembled WGS sequence"/>
</dbReference>
<comment type="caution">
    <text evidence="1">The sequence shown here is derived from an EMBL/GenBank/DDBJ whole genome shotgun (WGS) entry which is preliminary data.</text>
</comment>
<dbReference type="GeneID" id="92069496"/>
<keyword evidence="2" id="KW-1185">Reference proteome</keyword>